<evidence type="ECO:0000259" key="8">
    <source>
        <dbReference type="PROSITE" id="PS50913"/>
    </source>
</evidence>
<sequence>MADHEVIEDQKVSVTEVSQTRSHEQELARRTAARNAKQIASLEERVSALTTELQQTSDELIHVRKEFDCYKARAQSVLKQQQKQKTPSVDVEELQQRLQLGETKMQTLQHSNRHLQSELSALQSEHKFVQGEKERLLKQHRQEAEASAAQVAALEDEKNKLEEKIKKITSDSQSLVAKMAAEGEAMVKSYELDAYEVRMEQVTVLLHESEAENAKLSQLTDALKEEIRRGSRNHDREKHLENLEYLKNVVLQFITLGDSGSDGRERLLPVLTTLLQLAPHEVAKIKSVVHGEGEGAAASQGWGSYLHLWSARWLLICIPIVMVAVVTEVVVVAVLNLWNIVVDNKWFT</sequence>
<dbReference type="EMBL" id="JQDR03016561">
    <property type="protein sequence ID" value="KAA0185106.1"/>
    <property type="molecule type" value="Genomic_DNA"/>
</dbReference>
<dbReference type="Pfam" id="PF16704">
    <property type="entry name" value="Rab_bind"/>
    <property type="match status" value="1"/>
</dbReference>
<dbReference type="Pfam" id="PF01465">
    <property type="entry name" value="GRIP"/>
    <property type="match status" value="1"/>
</dbReference>
<evidence type="ECO:0000256" key="4">
    <source>
        <dbReference type="ARBA" id="ARBA00023054"/>
    </source>
</evidence>
<protein>
    <recommendedName>
        <fullName evidence="8">GRIP domain-containing protein</fullName>
    </recommendedName>
</protein>
<keyword evidence="4 5" id="KW-0175">Coiled coil</keyword>
<evidence type="ECO:0000256" key="3">
    <source>
        <dbReference type="ARBA" id="ARBA00022553"/>
    </source>
</evidence>
<evidence type="ECO:0000313" key="9">
    <source>
        <dbReference type="EMBL" id="KAA0185106.1"/>
    </source>
</evidence>
<accession>A0A6A0GR35</accession>
<dbReference type="PANTHER" id="PTHR18902">
    <property type="entry name" value="NUCLEAR MITOTIC APPARATUS PROTEIN 1-RELATED"/>
    <property type="match status" value="1"/>
</dbReference>
<feature type="compositionally biased region" description="Basic and acidic residues" evidence="6">
    <location>
        <begin position="1"/>
        <end position="11"/>
    </location>
</feature>
<feature type="coiled-coil region" evidence="5">
    <location>
        <begin position="91"/>
        <end position="226"/>
    </location>
</feature>
<evidence type="ECO:0000256" key="6">
    <source>
        <dbReference type="SAM" id="MobiDB-lite"/>
    </source>
</evidence>
<dbReference type="InterPro" id="IPR032023">
    <property type="entry name" value="GCC2_Rab_bind"/>
</dbReference>
<feature type="transmembrane region" description="Helical" evidence="7">
    <location>
        <begin position="313"/>
        <end position="338"/>
    </location>
</feature>
<proteinExistence type="predicted"/>
<evidence type="ECO:0000256" key="2">
    <source>
        <dbReference type="ARBA" id="ARBA00022490"/>
    </source>
</evidence>
<dbReference type="Proteomes" id="UP000711488">
    <property type="component" value="Unassembled WGS sequence"/>
</dbReference>
<comment type="subcellular location">
    <subcellularLocation>
        <location evidence="1">Cytoplasm</location>
    </subcellularLocation>
</comment>
<evidence type="ECO:0000256" key="5">
    <source>
        <dbReference type="SAM" id="Coils"/>
    </source>
</evidence>
<dbReference type="InterPro" id="IPR000237">
    <property type="entry name" value="GRIP_dom"/>
</dbReference>
<dbReference type="PANTHER" id="PTHR18902:SF25">
    <property type="entry name" value="GRIP AND COILED-COIL DOMAIN-CONTAINING PROTEIN 2"/>
    <property type="match status" value="1"/>
</dbReference>
<feature type="region of interest" description="Disordered" evidence="6">
    <location>
        <begin position="1"/>
        <end position="32"/>
    </location>
</feature>
<keyword evidence="2" id="KW-0963">Cytoplasm</keyword>
<dbReference type="PROSITE" id="PS50913">
    <property type="entry name" value="GRIP"/>
    <property type="match status" value="1"/>
</dbReference>
<evidence type="ECO:0000256" key="1">
    <source>
        <dbReference type="ARBA" id="ARBA00004496"/>
    </source>
</evidence>
<name>A0A6A0GR35_HYAAZ</name>
<reference evidence="9" key="1">
    <citation type="submission" date="2014-08" db="EMBL/GenBank/DDBJ databases">
        <authorList>
            <person name="Murali S."/>
            <person name="Richards S."/>
            <person name="Bandaranaike D."/>
            <person name="Bellair M."/>
            <person name="Blankenburg K."/>
            <person name="Chao H."/>
            <person name="Dinh H."/>
            <person name="Doddapaneni H."/>
            <person name="Dugan-Rocha S."/>
            <person name="Elkadiri S."/>
            <person name="Gnanaolivu R."/>
            <person name="Hughes D."/>
            <person name="Lee S."/>
            <person name="Li M."/>
            <person name="Ming W."/>
            <person name="Munidasa M."/>
            <person name="Muniz J."/>
            <person name="Nguyen L."/>
            <person name="Osuji N."/>
            <person name="Pu L.-L."/>
            <person name="Puazo M."/>
            <person name="Skinner E."/>
            <person name="Qu C."/>
            <person name="Quiroz J."/>
            <person name="Raj R."/>
            <person name="Weissenberger G."/>
            <person name="Xin Y."/>
            <person name="Zou X."/>
            <person name="Han Y."/>
            <person name="Worley K."/>
            <person name="Muzny D."/>
            <person name="Gibbs R."/>
        </authorList>
    </citation>
    <scope>NUCLEOTIDE SEQUENCE</scope>
    <source>
        <strain evidence="9">HAZT.00-mixed</strain>
        <tissue evidence="9">Whole organism</tissue>
    </source>
</reference>
<gene>
    <name evidence="9" type="ORF">HAZT_HAZT000462</name>
</gene>
<reference evidence="9" key="3">
    <citation type="submission" date="2019-06" db="EMBL/GenBank/DDBJ databases">
        <authorList>
            <person name="Poynton C."/>
            <person name="Hasenbein S."/>
            <person name="Benoit J.B."/>
            <person name="Sepulveda M.S."/>
            <person name="Poelchau M.F."/>
            <person name="Murali S.C."/>
            <person name="Chen S."/>
            <person name="Glastad K.M."/>
            <person name="Werren J.H."/>
            <person name="Vineis J.H."/>
            <person name="Bowen J.L."/>
            <person name="Friedrich M."/>
            <person name="Jones J."/>
            <person name="Robertson H.M."/>
            <person name="Feyereisen R."/>
            <person name="Mechler-Hickson A."/>
            <person name="Mathers N."/>
            <person name="Lee C.E."/>
            <person name="Colbourne J.K."/>
            <person name="Biales A."/>
            <person name="Johnston J.S."/>
            <person name="Wellborn G.A."/>
            <person name="Rosendale A.J."/>
            <person name="Cridge A.G."/>
            <person name="Munoz-Torres M.C."/>
            <person name="Bain P.A."/>
            <person name="Manny A.R."/>
            <person name="Major K.M."/>
            <person name="Lambert F.N."/>
            <person name="Vulpe C.D."/>
            <person name="Tuck P."/>
            <person name="Blalock B.J."/>
            <person name="Lin Y.-Y."/>
            <person name="Smith M.E."/>
            <person name="Ochoa-Acuna H."/>
            <person name="Chen M.-J.M."/>
            <person name="Childers C.P."/>
            <person name="Qu J."/>
            <person name="Dugan S."/>
            <person name="Lee S.L."/>
            <person name="Chao H."/>
            <person name="Dinh H."/>
            <person name="Han Y."/>
            <person name="Doddapaneni H."/>
            <person name="Worley K.C."/>
            <person name="Muzny D.M."/>
            <person name="Gibbs R.A."/>
            <person name="Richards S."/>
        </authorList>
    </citation>
    <scope>NUCLEOTIDE SEQUENCE</scope>
    <source>
        <strain evidence="9">HAZT.00-mixed</strain>
        <tissue evidence="9">Whole organism</tissue>
    </source>
</reference>
<dbReference type="GO" id="GO:0005737">
    <property type="term" value="C:cytoplasm"/>
    <property type="evidence" value="ECO:0007669"/>
    <property type="project" value="UniProtKB-SubCell"/>
</dbReference>
<dbReference type="SMART" id="SM00755">
    <property type="entry name" value="Grip"/>
    <property type="match status" value="1"/>
</dbReference>
<feature type="coiled-coil region" evidence="5">
    <location>
        <begin position="32"/>
        <end position="59"/>
    </location>
</feature>
<dbReference type="InterPro" id="IPR051841">
    <property type="entry name" value="MT-Golgi_org_protein"/>
</dbReference>
<reference evidence="9" key="2">
    <citation type="journal article" date="2018" name="Environ. Sci. Technol.">
        <title>The Toxicogenome of Hyalella azteca: A Model for Sediment Ecotoxicology and Evolutionary Toxicology.</title>
        <authorList>
            <person name="Poynton H.C."/>
            <person name="Hasenbein S."/>
            <person name="Benoit J.B."/>
            <person name="Sepulveda M.S."/>
            <person name="Poelchau M.F."/>
            <person name="Hughes D.S.T."/>
            <person name="Murali S.C."/>
            <person name="Chen S."/>
            <person name="Glastad K.M."/>
            <person name="Goodisman M.A.D."/>
            <person name="Werren J.H."/>
            <person name="Vineis J.H."/>
            <person name="Bowen J.L."/>
            <person name="Friedrich M."/>
            <person name="Jones J."/>
            <person name="Robertson H.M."/>
            <person name="Feyereisen R."/>
            <person name="Mechler-Hickson A."/>
            <person name="Mathers N."/>
            <person name="Lee C.E."/>
            <person name="Colbourne J.K."/>
            <person name="Biales A."/>
            <person name="Johnston J.S."/>
            <person name="Wellborn G.A."/>
            <person name="Rosendale A.J."/>
            <person name="Cridge A.G."/>
            <person name="Munoz-Torres M.C."/>
            <person name="Bain P.A."/>
            <person name="Manny A.R."/>
            <person name="Major K.M."/>
            <person name="Lambert F.N."/>
            <person name="Vulpe C.D."/>
            <person name="Tuck P."/>
            <person name="Blalock B.J."/>
            <person name="Lin Y.Y."/>
            <person name="Smith M.E."/>
            <person name="Ochoa-Acuna H."/>
            <person name="Chen M.M."/>
            <person name="Childers C.P."/>
            <person name="Qu J."/>
            <person name="Dugan S."/>
            <person name="Lee S.L."/>
            <person name="Chao H."/>
            <person name="Dinh H."/>
            <person name="Han Y."/>
            <person name="Doddapaneni H."/>
            <person name="Worley K.C."/>
            <person name="Muzny D.M."/>
            <person name="Gibbs R.A."/>
            <person name="Richards S."/>
        </authorList>
    </citation>
    <scope>NUCLEOTIDE SEQUENCE</scope>
    <source>
        <strain evidence="9">HAZT.00-mixed</strain>
        <tissue evidence="9">Whole organism</tissue>
    </source>
</reference>
<evidence type="ECO:0000256" key="7">
    <source>
        <dbReference type="SAM" id="Phobius"/>
    </source>
</evidence>
<dbReference type="AlphaFoldDB" id="A0A6A0GR35"/>
<keyword evidence="7" id="KW-1133">Transmembrane helix</keyword>
<keyword evidence="7" id="KW-0472">Membrane</keyword>
<comment type="caution">
    <text evidence="9">The sequence shown here is derived from an EMBL/GenBank/DDBJ whole genome shotgun (WGS) entry which is preliminary data.</text>
</comment>
<keyword evidence="7" id="KW-0812">Transmembrane</keyword>
<keyword evidence="3" id="KW-0597">Phosphoprotein</keyword>
<feature type="domain" description="GRIP" evidence="8">
    <location>
        <begin position="236"/>
        <end position="288"/>
    </location>
</feature>
<organism evidence="9">
    <name type="scientific">Hyalella azteca</name>
    <name type="common">Amphipod</name>
    <dbReference type="NCBI Taxonomy" id="294128"/>
    <lineage>
        <taxon>Eukaryota</taxon>
        <taxon>Metazoa</taxon>
        <taxon>Ecdysozoa</taxon>
        <taxon>Arthropoda</taxon>
        <taxon>Crustacea</taxon>
        <taxon>Multicrustacea</taxon>
        <taxon>Malacostraca</taxon>
        <taxon>Eumalacostraca</taxon>
        <taxon>Peracarida</taxon>
        <taxon>Amphipoda</taxon>
        <taxon>Senticaudata</taxon>
        <taxon>Talitrida</taxon>
        <taxon>Talitroidea</taxon>
        <taxon>Hyalellidae</taxon>
        <taxon>Hyalella</taxon>
    </lineage>
</organism>